<proteinExistence type="predicted"/>
<name>A0A061AQD3_RHOTO</name>
<reference evidence="1" key="1">
    <citation type="journal article" date="2014" name="Genome Announc.">
        <title>Draft genome sequence of Rhodosporidium toruloides CECT1137, an oleaginous yeast of biotechnological interest.</title>
        <authorList>
            <person name="Morin N."/>
            <person name="Calcas X."/>
            <person name="Devillers H."/>
            <person name="Durrens P."/>
            <person name="Sherman D.J."/>
            <person name="Nicaud J.-M."/>
            <person name="Neuveglise C."/>
        </authorList>
    </citation>
    <scope>NUCLEOTIDE SEQUENCE</scope>
    <source>
        <strain evidence="1">CECT1137</strain>
    </source>
</reference>
<sequence length="203" mass="22670">MSQMADKYDSPRHKLALQLKAWQTADVSPYDGYAAGCVLHDSQLIAKTARATLGLASAAKGPLFNALRPPCRENLVRPRVFAIFEHLSTACAPQELYRLRHLQILQDLLNKIRPVVCRHASGSTSDSDDSDSNDERADASTEWMVAAFDVLTSKVYLRPAERLEQKINIRRVRRCCQTDLTSAISEFASDYAREIAKIPLPTP</sequence>
<evidence type="ECO:0000313" key="1">
    <source>
        <dbReference type="EMBL" id="CDR39843.1"/>
    </source>
</evidence>
<protein>
    <submittedName>
        <fullName evidence="1">RHTO0S04e10638g1_1</fullName>
    </submittedName>
</protein>
<dbReference type="AlphaFoldDB" id="A0A061AQD3"/>
<accession>A0A061AQD3</accession>
<dbReference type="EMBL" id="LK052939">
    <property type="protein sequence ID" value="CDR39843.1"/>
    <property type="molecule type" value="Genomic_DNA"/>
</dbReference>
<organism evidence="1">
    <name type="scientific">Rhodotorula toruloides</name>
    <name type="common">Yeast</name>
    <name type="synonym">Rhodosporidium toruloides</name>
    <dbReference type="NCBI Taxonomy" id="5286"/>
    <lineage>
        <taxon>Eukaryota</taxon>
        <taxon>Fungi</taxon>
        <taxon>Dikarya</taxon>
        <taxon>Basidiomycota</taxon>
        <taxon>Pucciniomycotina</taxon>
        <taxon>Microbotryomycetes</taxon>
        <taxon>Sporidiobolales</taxon>
        <taxon>Sporidiobolaceae</taxon>
        <taxon>Rhodotorula</taxon>
    </lineage>
</organism>
<dbReference type="OrthoDB" id="10598678at2759"/>
<gene>
    <name evidence="1" type="ORF">RHTO0S_04e10638g</name>
</gene>